<organism evidence="1 2">
    <name type="scientific">Pistacia integerrima</name>
    <dbReference type="NCBI Taxonomy" id="434235"/>
    <lineage>
        <taxon>Eukaryota</taxon>
        <taxon>Viridiplantae</taxon>
        <taxon>Streptophyta</taxon>
        <taxon>Embryophyta</taxon>
        <taxon>Tracheophyta</taxon>
        <taxon>Spermatophyta</taxon>
        <taxon>Magnoliopsida</taxon>
        <taxon>eudicotyledons</taxon>
        <taxon>Gunneridae</taxon>
        <taxon>Pentapetalae</taxon>
        <taxon>rosids</taxon>
        <taxon>malvids</taxon>
        <taxon>Sapindales</taxon>
        <taxon>Anacardiaceae</taxon>
        <taxon>Pistacia</taxon>
    </lineage>
</organism>
<protein>
    <submittedName>
        <fullName evidence="1">Uncharacterized protein</fullName>
    </submittedName>
</protein>
<name>A0ACC0XF24_9ROSI</name>
<gene>
    <name evidence="1" type="ORF">Pint_11615</name>
</gene>
<comment type="caution">
    <text evidence="1">The sequence shown here is derived from an EMBL/GenBank/DDBJ whole genome shotgun (WGS) entry which is preliminary data.</text>
</comment>
<evidence type="ECO:0000313" key="2">
    <source>
        <dbReference type="Proteomes" id="UP001163603"/>
    </source>
</evidence>
<proteinExistence type="predicted"/>
<keyword evidence="2" id="KW-1185">Reference proteome</keyword>
<evidence type="ECO:0000313" key="1">
    <source>
        <dbReference type="EMBL" id="KAJ0016720.1"/>
    </source>
</evidence>
<accession>A0ACC0XF24</accession>
<dbReference type="Proteomes" id="UP001163603">
    <property type="component" value="Chromosome 12"/>
</dbReference>
<sequence>MDTFRHFFPEEEHVKCVQFMVMDSDQKQYEFRLATRNKGKHPKPEITSDWPSFVGNQGLTVGDKVLLYRQQDEAGPVNYNIVVKKAIRLFGKYLSEFEIEGGKRDRRLPKNAYKKA</sequence>
<dbReference type="EMBL" id="CM047747">
    <property type="protein sequence ID" value="KAJ0016720.1"/>
    <property type="molecule type" value="Genomic_DNA"/>
</dbReference>
<reference evidence="2" key="1">
    <citation type="journal article" date="2023" name="G3 (Bethesda)">
        <title>Genome assembly and association tests identify interacting loci associated with vigor, precocity, and sex in interspecific pistachio rootstocks.</title>
        <authorList>
            <person name="Palmer W."/>
            <person name="Jacygrad E."/>
            <person name="Sagayaradj S."/>
            <person name="Cavanaugh K."/>
            <person name="Han R."/>
            <person name="Bertier L."/>
            <person name="Beede B."/>
            <person name="Kafkas S."/>
            <person name="Golino D."/>
            <person name="Preece J."/>
            <person name="Michelmore R."/>
        </authorList>
    </citation>
    <scope>NUCLEOTIDE SEQUENCE [LARGE SCALE GENOMIC DNA]</scope>
</reference>